<dbReference type="AlphaFoldDB" id="A0A3A4AAS3"/>
<dbReference type="Gene3D" id="1.10.1200.10">
    <property type="entry name" value="ACP-like"/>
    <property type="match status" value="1"/>
</dbReference>
<keyword evidence="2" id="KW-1185">Reference proteome</keyword>
<sequence>MSEVTRRDIERTLHSIIARETRRPASAIYNNLDLEELGVQGQIADKVSREIERSLEVRMRQGDVERARTVGDLVTEVERQLRRRR</sequence>
<name>A0A3A4AAS3_9ACTN</name>
<dbReference type="Proteomes" id="UP000265768">
    <property type="component" value="Unassembled WGS sequence"/>
</dbReference>
<gene>
    <name evidence="1" type="ORF">D5H75_31360</name>
</gene>
<dbReference type="RefSeq" id="WP_119930192.1">
    <property type="nucleotide sequence ID" value="NZ_QZEY01000017.1"/>
</dbReference>
<organism evidence="1 2">
    <name type="scientific">Bailinhaonella thermotolerans</name>
    <dbReference type="NCBI Taxonomy" id="1070861"/>
    <lineage>
        <taxon>Bacteria</taxon>
        <taxon>Bacillati</taxon>
        <taxon>Actinomycetota</taxon>
        <taxon>Actinomycetes</taxon>
        <taxon>Streptosporangiales</taxon>
        <taxon>Streptosporangiaceae</taxon>
        <taxon>Bailinhaonella</taxon>
    </lineage>
</organism>
<evidence type="ECO:0000313" key="2">
    <source>
        <dbReference type="Proteomes" id="UP000265768"/>
    </source>
</evidence>
<proteinExistence type="predicted"/>
<reference evidence="1 2" key="1">
    <citation type="submission" date="2018-09" db="EMBL/GenBank/DDBJ databases">
        <title>YIM 75507 draft genome.</title>
        <authorList>
            <person name="Tang S."/>
            <person name="Feng Y."/>
        </authorList>
    </citation>
    <scope>NUCLEOTIDE SEQUENCE [LARGE SCALE GENOMIC DNA]</scope>
    <source>
        <strain evidence="1 2">YIM 75507</strain>
    </source>
</reference>
<accession>A0A3A4AAS3</accession>
<evidence type="ECO:0000313" key="1">
    <source>
        <dbReference type="EMBL" id="RJL23937.1"/>
    </source>
</evidence>
<comment type="caution">
    <text evidence="1">The sequence shown here is derived from an EMBL/GenBank/DDBJ whole genome shotgun (WGS) entry which is preliminary data.</text>
</comment>
<dbReference type="InterPro" id="IPR036736">
    <property type="entry name" value="ACP-like_sf"/>
</dbReference>
<dbReference type="SUPFAM" id="SSF47336">
    <property type="entry name" value="ACP-like"/>
    <property type="match status" value="1"/>
</dbReference>
<dbReference type="EMBL" id="QZEY01000017">
    <property type="protein sequence ID" value="RJL23937.1"/>
    <property type="molecule type" value="Genomic_DNA"/>
</dbReference>
<protein>
    <submittedName>
        <fullName evidence="1">Acyl carrier protein</fullName>
    </submittedName>
</protein>